<comment type="caution">
    <text evidence="1">The sequence shown here is derived from an EMBL/GenBank/DDBJ whole genome shotgun (WGS) entry which is preliminary data.</text>
</comment>
<reference evidence="1 2" key="1">
    <citation type="submission" date="2019-05" db="EMBL/GenBank/DDBJ databases">
        <title>Another draft genome of Portunus trituberculatus and its Hox gene families provides insights of decapod evolution.</title>
        <authorList>
            <person name="Jeong J.-H."/>
            <person name="Song I."/>
            <person name="Kim S."/>
            <person name="Choi T."/>
            <person name="Kim D."/>
            <person name="Ryu S."/>
            <person name="Kim W."/>
        </authorList>
    </citation>
    <scope>NUCLEOTIDE SEQUENCE [LARGE SCALE GENOMIC DNA]</scope>
    <source>
        <tissue evidence="1">Muscle</tissue>
    </source>
</reference>
<organism evidence="1 2">
    <name type="scientific">Portunus trituberculatus</name>
    <name type="common">Swimming crab</name>
    <name type="synonym">Neptunus trituberculatus</name>
    <dbReference type="NCBI Taxonomy" id="210409"/>
    <lineage>
        <taxon>Eukaryota</taxon>
        <taxon>Metazoa</taxon>
        <taxon>Ecdysozoa</taxon>
        <taxon>Arthropoda</taxon>
        <taxon>Crustacea</taxon>
        <taxon>Multicrustacea</taxon>
        <taxon>Malacostraca</taxon>
        <taxon>Eumalacostraca</taxon>
        <taxon>Eucarida</taxon>
        <taxon>Decapoda</taxon>
        <taxon>Pleocyemata</taxon>
        <taxon>Brachyura</taxon>
        <taxon>Eubrachyura</taxon>
        <taxon>Portunoidea</taxon>
        <taxon>Portunidae</taxon>
        <taxon>Portuninae</taxon>
        <taxon>Portunus</taxon>
    </lineage>
</organism>
<dbReference type="AlphaFoldDB" id="A0A5B7GLI4"/>
<accession>A0A5B7GLI4</accession>
<dbReference type="EMBL" id="VSRR010014716">
    <property type="protein sequence ID" value="MPC57354.1"/>
    <property type="molecule type" value="Genomic_DNA"/>
</dbReference>
<evidence type="ECO:0000313" key="1">
    <source>
        <dbReference type="EMBL" id="MPC57354.1"/>
    </source>
</evidence>
<keyword evidence="2" id="KW-1185">Reference proteome</keyword>
<proteinExistence type="predicted"/>
<gene>
    <name evidence="1" type="ORF">E2C01_051333</name>
</gene>
<evidence type="ECO:0000313" key="2">
    <source>
        <dbReference type="Proteomes" id="UP000324222"/>
    </source>
</evidence>
<protein>
    <submittedName>
        <fullName evidence="1">Uncharacterized protein</fullName>
    </submittedName>
</protein>
<name>A0A5B7GLI4_PORTR</name>
<sequence>MIQNSGAERKESVEKRTVNPYSFPLFSLSPTAEVALGKSIRGGGGCSRPSPVTTTASLIASLTTAMFRLALPAAL</sequence>
<dbReference type="Proteomes" id="UP000324222">
    <property type="component" value="Unassembled WGS sequence"/>
</dbReference>